<dbReference type="RefSeq" id="WP_309804587.1">
    <property type="nucleotide sequence ID" value="NZ_JAVDRD010000002.1"/>
</dbReference>
<gene>
    <name evidence="4" type="ORF">J2792_001063</name>
</gene>
<feature type="compositionally biased region" description="Low complexity" evidence="1">
    <location>
        <begin position="144"/>
        <end position="153"/>
    </location>
</feature>
<keyword evidence="2" id="KW-0812">Transmembrane</keyword>
<feature type="signal peptide" evidence="3">
    <location>
        <begin position="1"/>
        <end position="44"/>
    </location>
</feature>
<keyword evidence="2" id="KW-0472">Membrane</keyword>
<evidence type="ECO:0000256" key="2">
    <source>
        <dbReference type="SAM" id="Phobius"/>
    </source>
</evidence>
<evidence type="ECO:0000313" key="5">
    <source>
        <dbReference type="Proteomes" id="UP001184150"/>
    </source>
</evidence>
<feature type="compositionally biased region" description="Pro residues" evidence="1">
    <location>
        <begin position="154"/>
        <end position="166"/>
    </location>
</feature>
<evidence type="ECO:0000256" key="1">
    <source>
        <dbReference type="SAM" id="MobiDB-lite"/>
    </source>
</evidence>
<feature type="compositionally biased region" description="Pro residues" evidence="1">
    <location>
        <begin position="55"/>
        <end position="67"/>
    </location>
</feature>
<accession>A0ABU1MIN4</accession>
<feature type="chain" id="PRO_5046982633" evidence="3">
    <location>
        <begin position="45"/>
        <end position="437"/>
    </location>
</feature>
<sequence length="437" mass="44318">MRGIFLSRSSATGSPRAALLASALSASALVIAAPAALVPAQAQAQTAAPTGQPATPQPITPAVPAPTLPTLNSPSPAPVIKPAAPAGSNLLPTAPTTAPTVITLPQAKPSRAAATPARRPATRAETPAAAPAPAPRLVPLPQDTATPSATPSPVASPTPDLPPATPLPDASTTSEPPPLASGTPAPDTGASSSENAWWPWAAGIAALAVVIVLFARRRRRAADTTAPEPVIEAPVPVAPPPAPYRPAPRPAPAPPVEMPPSDLAATGLPRGLDVALHADRLSATLVNATLSCRLVLTNHAPHALTDLALSGDMTSAHASRPMDEQLGLAGPELPPLRTIARLEPGQSVTVPAEMRLPLSTILTIRSGAAQLFVPIVRAGVWATREDDGGAAHAHSAFLVGQPAAPGDPAARLQPFRLDQGPRVFETLDQRPMPLPAL</sequence>
<protein>
    <submittedName>
        <fullName evidence="4">Virulence-associated protein VagC</fullName>
    </submittedName>
</protein>
<keyword evidence="5" id="KW-1185">Reference proteome</keyword>
<evidence type="ECO:0000313" key="4">
    <source>
        <dbReference type="EMBL" id="MDR6510203.1"/>
    </source>
</evidence>
<name>A0ABU1MIN4_9SPHN</name>
<comment type="caution">
    <text evidence="4">The sequence shown here is derived from an EMBL/GenBank/DDBJ whole genome shotgun (WGS) entry which is preliminary data.</text>
</comment>
<organism evidence="4 5">
    <name type="scientific">Novosphingobium capsulatum</name>
    <dbReference type="NCBI Taxonomy" id="13688"/>
    <lineage>
        <taxon>Bacteria</taxon>
        <taxon>Pseudomonadati</taxon>
        <taxon>Pseudomonadota</taxon>
        <taxon>Alphaproteobacteria</taxon>
        <taxon>Sphingomonadales</taxon>
        <taxon>Sphingomonadaceae</taxon>
        <taxon>Novosphingobium</taxon>
    </lineage>
</organism>
<feature type="compositionally biased region" description="Low complexity" evidence="1">
    <location>
        <begin position="90"/>
        <end position="129"/>
    </location>
</feature>
<evidence type="ECO:0000256" key="3">
    <source>
        <dbReference type="SAM" id="SignalP"/>
    </source>
</evidence>
<keyword evidence="3" id="KW-0732">Signal</keyword>
<proteinExistence type="predicted"/>
<reference evidence="4 5" key="1">
    <citation type="submission" date="2023-07" db="EMBL/GenBank/DDBJ databases">
        <title>Sorghum-associated microbial communities from plants grown in Nebraska, USA.</title>
        <authorList>
            <person name="Schachtman D."/>
        </authorList>
    </citation>
    <scope>NUCLEOTIDE SEQUENCE [LARGE SCALE GENOMIC DNA]</scope>
    <source>
        <strain evidence="4 5">DS1027</strain>
    </source>
</reference>
<feature type="region of interest" description="Disordered" evidence="1">
    <location>
        <begin position="231"/>
        <end position="256"/>
    </location>
</feature>
<feature type="transmembrane region" description="Helical" evidence="2">
    <location>
        <begin position="197"/>
        <end position="215"/>
    </location>
</feature>
<dbReference type="EMBL" id="JAVDRD010000002">
    <property type="protein sequence ID" value="MDR6510203.1"/>
    <property type="molecule type" value="Genomic_DNA"/>
</dbReference>
<feature type="region of interest" description="Disordered" evidence="1">
    <location>
        <begin position="47"/>
        <end position="192"/>
    </location>
</feature>
<feature type="compositionally biased region" description="Pro residues" evidence="1">
    <location>
        <begin position="236"/>
        <end position="256"/>
    </location>
</feature>
<dbReference type="Proteomes" id="UP001184150">
    <property type="component" value="Unassembled WGS sequence"/>
</dbReference>
<keyword evidence="2" id="KW-1133">Transmembrane helix</keyword>